<dbReference type="EMBL" id="BGZK01000138">
    <property type="protein sequence ID" value="GBP22232.1"/>
    <property type="molecule type" value="Genomic_DNA"/>
</dbReference>
<dbReference type="Proteomes" id="UP000299102">
    <property type="component" value="Unassembled WGS sequence"/>
</dbReference>
<proteinExistence type="predicted"/>
<name>A0A4C1U781_EUMVA</name>
<feature type="region of interest" description="Disordered" evidence="1">
    <location>
        <begin position="24"/>
        <end position="64"/>
    </location>
</feature>
<sequence length="93" mass="10070">MKALRYATSRHRTFHSLIHSVHDRGAFSPRSGQRRSGSSAGSAPDAADGIGMAHASSARGVGDEQYKTIGRNEITIVLCPINNFRFDKLSLLS</sequence>
<gene>
    <name evidence="2" type="ORF">EVAR_22518_1</name>
</gene>
<evidence type="ECO:0000313" key="2">
    <source>
        <dbReference type="EMBL" id="GBP22232.1"/>
    </source>
</evidence>
<accession>A0A4C1U781</accession>
<evidence type="ECO:0000256" key="1">
    <source>
        <dbReference type="SAM" id="MobiDB-lite"/>
    </source>
</evidence>
<comment type="caution">
    <text evidence="2">The sequence shown here is derived from an EMBL/GenBank/DDBJ whole genome shotgun (WGS) entry which is preliminary data.</text>
</comment>
<protein>
    <submittedName>
        <fullName evidence="2">Uncharacterized protein</fullName>
    </submittedName>
</protein>
<keyword evidence="3" id="KW-1185">Reference proteome</keyword>
<feature type="compositionally biased region" description="Low complexity" evidence="1">
    <location>
        <begin position="28"/>
        <end position="49"/>
    </location>
</feature>
<evidence type="ECO:0000313" key="3">
    <source>
        <dbReference type="Proteomes" id="UP000299102"/>
    </source>
</evidence>
<dbReference type="AlphaFoldDB" id="A0A4C1U781"/>
<reference evidence="2 3" key="1">
    <citation type="journal article" date="2019" name="Commun. Biol.">
        <title>The bagworm genome reveals a unique fibroin gene that provides high tensile strength.</title>
        <authorList>
            <person name="Kono N."/>
            <person name="Nakamura H."/>
            <person name="Ohtoshi R."/>
            <person name="Tomita M."/>
            <person name="Numata K."/>
            <person name="Arakawa K."/>
        </authorList>
    </citation>
    <scope>NUCLEOTIDE SEQUENCE [LARGE SCALE GENOMIC DNA]</scope>
</reference>
<organism evidence="2 3">
    <name type="scientific">Eumeta variegata</name>
    <name type="common">Bagworm moth</name>
    <name type="synonym">Eumeta japonica</name>
    <dbReference type="NCBI Taxonomy" id="151549"/>
    <lineage>
        <taxon>Eukaryota</taxon>
        <taxon>Metazoa</taxon>
        <taxon>Ecdysozoa</taxon>
        <taxon>Arthropoda</taxon>
        <taxon>Hexapoda</taxon>
        <taxon>Insecta</taxon>
        <taxon>Pterygota</taxon>
        <taxon>Neoptera</taxon>
        <taxon>Endopterygota</taxon>
        <taxon>Lepidoptera</taxon>
        <taxon>Glossata</taxon>
        <taxon>Ditrysia</taxon>
        <taxon>Tineoidea</taxon>
        <taxon>Psychidae</taxon>
        <taxon>Oiketicinae</taxon>
        <taxon>Eumeta</taxon>
    </lineage>
</organism>